<dbReference type="Proteomes" id="UP000465240">
    <property type="component" value="Unassembled WGS sequence"/>
</dbReference>
<gene>
    <name evidence="2" type="ORF">MPRG_65050</name>
</gene>
<dbReference type="Pfam" id="PF00934">
    <property type="entry name" value="PE"/>
    <property type="match status" value="1"/>
</dbReference>
<evidence type="ECO:0000313" key="2">
    <source>
        <dbReference type="EMBL" id="GFG83229.1"/>
    </source>
</evidence>
<feature type="domain" description="PE" evidence="1">
    <location>
        <begin position="5"/>
        <end position="91"/>
    </location>
</feature>
<protein>
    <recommendedName>
        <fullName evidence="1">PE domain-containing protein</fullName>
    </recommendedName>
</protein>
<proteinExistence type="predicted"/>
<dbReference type="Gene3D" id="1.10.287.850">
    <property type="entry name" value="HP0062-like domain"/>
    <property type="match status" value="1"/>
</dbReference>
<dbReference type="InterPro" id="IPR000084">
    <property type="entry name" value="PE-PGRS_N"/>
</dbReference>
<name>A0ABQ1CG43_9MYCO</name>
<accession>A0ABQ1CG43</accession>
<organism evidence="2 3">
    <name type="scientific">Mycobacterium paragordonae</name>
    <dbReference type="NCBI Taxonomy" id="1389713"/>
    <lineage>
        <taxon>Bacteria</taxon>
        <taxon>Bacillati</taxon>
        <taxon>Actinomycetota</taxon>
        <taxon>Actinomycetes</taxon>
        <taxon>Mycobacteriales</taxon>
        <taxon>Mycobacteriaceae</taxon>
        <taxon>Mycobacterium</taxon>
    </lineage>
</organism>
<reference evidence="2 3" key="1">
    <citation type="journal article" date="2019" name="Emerg. Microbes Infect.">
        <title>Comprehensive subspecies identification of 175 nontuberculous mycobacteria species based on 7547 genomic profiles.</title>
        <authorList>
            <person name="Matsumoto Y."/>
            <person name="Kinjo T."/>
            <person name="Motooka D."/>
            <person name="Nabeya D."/>
            <person name="Jung N."/>
            <person name="Uechi K."/>
            <person name="Horii T."/>
            <person name="Iida T."/>
            <person name="Fujita J."/>
            <person name="Nakamura S."/>
        </authorList>
    </citation>
    <scope>NUCLEOTIDE SEQUENCE [LARGE SCALE GENOMIC DNA]</scope>
    <source>
        <strain evidence="2 3">JCM 18565</strain>
    </source>
</reference>
<keyword evidence="3" id="KW-1185">Reference proteome</keyword>
<evidence type="ECO:0000313" key="3">
    <source>
        <dbReference type="Proteomes" id="UP000465240"/>
    </source>
</evidence>
<sequence length="99" mass="9693">MMFEATTEVIGASAATESGIASAMAAGAAAKAPMLLGALPMGNDPASVAFAAALNARGATFLAAHGMHAANRELFSSVQSLNADTIAATEAIRAAMAAL</sequence>
<comment type="caution">
    <text evidence="2">The sequence shown here is derived from an EMBL/GenBank/DDBJ whole genome shotgun (WGS) entry which is preliminary data.</text>
</comment>
<evidence type="ECO:0000259" key="1">
    <source>
        <dbReference type="Pfam" id="PF00934"/>
    </source>
</evidence>
<dbReference type="EMBL" id="BLKX01000003">
    <property type="protein sequence ID" value="GFG83229.1"/>
    <property type="molecule type" value="Genomic_DNA"/>
</dbReference>